<gene>
    <name evidence="8" type="ORF">HPP92_002332</name>
</gene>
<dbReference type="GO" id="GO:0046872">
    <property type="term" value="F:metal ion binding"/>
    <property type="evidence" value="ECO:0007669"/>
    <property type="project" value="UniProtKB-KW"/>
</dbReference>
<accession>A0A835S034</accession>
<comment type="caution">
    <text evidence="8">The sequence shown here is derived from an EMBL/GenBank/DDBJ whole genome shotgun (WGS) entry which is preliminary data.</text>
</comment>
<dbReference type="Pfam" id="PF04570">
    <property type="entry name" value="zf-FLZ"/>
    <property type="match status" value="1"/>
</dbReference>
<comment type="similarity">
    <text evidence="2">Belongs to the FLZ family.</text>
</comment>
<reference evidence="8 9" key="1">
    <citation type="journal article" date="2020" name="Nat. Food">
        <title>A phased Vanilla planifolia genome enables genetic improvement of flavour and production.</title>
        <authorList>
            <person name="Hasing T."/>
            <person name="Tang H."/>
            <person name="Brym M."/>
            <person name="Khazi F."/>
            <person name="Huang T."/>
            <person name="Chambers A.H."/>
        </authorList>
    </citation>
    <scope>NUCLEOTIDE SEQUENCE [LARGE SCALE GENOMIC DNA]</scope>
    <source>
        <tissue evidence="8">Leaf</tissue>
    </source>
</reference>
<dbReference type="EMBL" id="JADCNL010000001">
    <property type="protein sequence ID" value="KAG0497641.1"/>
    <property type="molecule type" value="Genomic_DNA"/>
</dbReference>
<evidence type="ECO:0000256" key="1">
    <source>
        <dbReference type="ARBA" id="ARBA00004496"/>
    </source>
</evidence>
<feature type="domain" description="FLZ-type" evidence="7">
    <location>
        <begin position="107"/>
        <end position="151"/>
    </location>
</feature>
<dbReference type="AlphaFoldDB" id="A0A835S034"/>
<evidence type="ECO:0000313" key="8">
    <source>
        <dbReference type="EMBL" id="KAG0497641.1"/>
    </source>
</evidence>
<proteinExistence type="inferred from homology"/>
<keyword evidence="9" id="KW-1185">Reference proteome</keyword>
<name>A0A835S034_VANPL</name>
<feature type="compositionally biased region" description="Low complexity" evidence="6">
    <location>
        <begin position="154"/>
        <end position="170"/>
    </location>
</feature>
<dbReference type="InterPro" id="IPR007650">
    <property type="entry name" value="Zf-FLZ_dom"/>
</dbReference>
<sequence length="183" mass="19825">MLLGKRQRQPMRRTTSMAGFAADLGVTEELPKPSDLQIPAIVPVNQQPQNRMGTNPGEKGDFTADWLRNINKSSSSTVAAAVHVVSPRITQRRSVDLAVVAEVETAPFLRACGLCSRRLSPGRDIFMYRGEIAFCSLECRQQQINLDERKAKCSLSSISTKDSISETSTSAEPSGTGKTVAAA</sequence>
<evidence type="ECO:0000256" key="5">
    <source>
        <dbReference type="PROSITE-ProRule" id="PRU01131"/>
    </source>
</evidence>
<dbReference type="PROSITE" id="PS51795">
    <property type="entry name" value="ZF_FLZ"/>
    <property type="match status" value="1"/>
</dbReference>
<keyword evidence="3" id="KW-0963">Cytoplasm</keyword>
<protein>
    <recommendedName>
        <fullName evidence="7">FLZ-type domain-containing protein</fullName>
    </recommendedName>
</protein>
<dbReference type="PANTHER" id="PTHR33059">
    <property type="entry name" value="FCS-LIKE ZINC FINGER 5"/>
    <property type="match status" value="1"/>
</dbReference>
<dbReference type="OrthoDB" id="769598at2759"/>
<dbReference type="PANTHER" id="PTHR33059:SF4">
    <property type="entry name" value="FCS-LIKE ZINC FINGER 5"/>
    <property type="match status" value="1"/>
</dbReference>
<evidence type="ECO:0000256" key="6">
    <source>
        <dbReference type="SAM" id="MobiDB-lite"/>
    </source>
</evidence>
<keyword evidence="4" id="KW-0479">Metal-binding</keyword>
<evidence type="ECO:0000256" key="2">
    <source>
        <dbReference type="ARBA" id="ARBA00009374"/>
    </source>
</evidence>
<evidence type="ECO:0000256" key="4">
    <source>
        <dbReference type="ARBA" id="ARBA00022723"/>
    </source>
</evidence>
<dbReference type="GO" id="GO:0005737">
    <property type="term" value="C:cytoplasm"/>
    <property type="evidence" value="ECO:0007669"/>
    <property type="project" value="UniProtKB-SubCell"/>
</dbReference>
<evidence type="ECO:0000259" key="7">
    <source>
        <dbReference type="PROSITE" id="PS51795"/>
    </source>
</evidence>
<evidence type="ECO:0000313" key="9">
    <source>
        <dbReference type="Proteomes" id="UP000636800"/>
    </source>
</evidence>
<comment type="subcellular location">
    <subcellularLocation>
        <location evidence="1">Cytoplasm</location>
    </subcellularLocation>
</comment>
<feature type="region of interest" description="Disordered" evidence="6">
    <location>
        <begin position="154"/>
        <end position="183"/>
    </location>
</feature>
<dbReference type="Proteomes" id="UP000636800">
    <property type="component" value="Chromosome 1"/>
</dbReference>
<organism evidence="8 9">
    <name type="scientific">Vanilla planifolia</name>
    <name type="common">Vanilla</name>
    <dbReference type="NCBI Taxonomy" id="51239"/>
    <lineage>
        <taxon>Eukaryota</taxon>
        <taxon>Viridiplantae</taxon>
        <taxon>Streptophyta</taxon>
        <taxon>Embryophyta</taxon>
        <taxon>Tracheophyta</taxon>
        <taxon>Spermatophyta</taxon>
        <taxon>Magnoliopsida</taxon>
        <taxon>Liliopsida</taxon>
        <taxon>Asparagales</taxon>
        <taxon>Orchidaceae</taxon>
        <taxon>Vanilloideae</taxon>
        <taxon>Vanilleae</taxon>
        <taxon>Vanilla</taxon>
    </lineage>
</organism>
<feature type="zinc finger region" description="FLZ-type" evidence="5">
    <location>
        <begin position="107"/>
        <end position="151"/>
    </location>
</feature>
<evidence type="ECO:0000256" key="3">
    <source>
        <dbReference type="ARBA" id="ARBA00022490"/>
    </source>
</evidence>